<evidence type="ECO:0000313" key="9">
    <source>
        <dbReference type="EMBL" id="SJZ96649.1"/>
    </source>
</evidence>
<dbReference type="InterPro" id="IPR000924">
    <property type="entry name" value="Glu/Gln-tRNA-synth"/>
</dbReference>
<dbReference type="Proteomes" id="UP000190367">
    <property type="component" value="Unassembled WGS sequence"/>
</dbReference>
<accession>A0A1T4PYY1</accession>
<dbReference type="InterPro" id="IPR001412">
    <property type="entry name" value="aa-tRNA-synth_I_CS"/>
</dbReference>
<comment type="similarity">
    <text evidence="7">Belongs to the class-I aminoacyl-tRNA synthetase family.</text>
</comment>
<dbReference type="InterPro" id="IPR020058">
    <property type="entry name" value="Glu/Gln-tRNA-synth_Ib_cat-dom"/>
</dbReference>
<dbReference type="AlphaFoldDB" id="A0A1T4PYY1"/>
<evidence type="ECO:0000256" key="4">
    <source>
        <dbReference type="ARBA" id="ARBA00022833"/>
    </source>
</evidence>
<sequence length="329" mass="37580">MKRKMQRHVIFAQNSFHIEKTLYSQSYPAHRKTRIAPTPSGFLHLGNVFSFVLTATLARRTGAAILLRIDDMDQQRVRPEYVQDIFDTLHFLEIPWEEGPRTPDDLHRQWSQLHREALYQQALEALKAQGKLFACDCSRSRLQQTGGVYDGHCLHRGLPWDQPDVCWRINTETPLPLHMHTDKGALPVVLPAEQRHFVVRKKDGHAAYQLASVVDDDYFGVDLIVRGEDLRDSTLAQLYLAETVAMDRFSRTTFYHHSLLMEAPDRKLSKSEGAASVQHLRKAGKTKADIFSTIAGMLGIREQASDWETMGSILLDRYAVLRQPAPEQP</sequence>
<evidence type="ECO:0000256" key="5">
    <source>
        <dbReference type="ARBA" id="ARBA00022840"/>
    </source>
</evidence>
<dbReference type="InterPro" id="IPR049940">
    <property type="entry name" value="GluQ/Sye"/>
</dbReference>
<keyword evidence="2" id="KW-0479">Metal-binding</keyword>
<keyword evidence="3 7" id="KW-0547">Nucleotide-binding</keyword>
<dbReference type="GO" id="GO:0005829">
    <property type="term" value="C:cytosol"/>
    <property type="evidence" value="ECO:0007669"/>
    <property type="project" value="TreeGrafter"/>
</dbReference>
<dbReference type="STRING" id="634771.SAMN04488128_10276"/>
<keyword evidence="10" id="KW-1185">Reference proteome</keyword>
<dbReference type="SUPFAM" id="SSF52374">
    <property type="entry name" value="Nucleotidylyl transferase"/>
    <property type="match status" value="1"/>
</dbReference>
<keyword evidence="6 7" id="KW-0030">Aminoacyl-tRNA synthetase</keyword>
<feature type="domain" description="Glutamyl/glutaminyl-tRNA synthetase class Ib catalytic" evidence="8">
    <location>
        <begin position="32"/>
        <end position="295"/>
    </location>
</feature>
<dbReference type="GO" id="GO:0004818">
    <property type="term" value="F:glutamate-tRNA ligase activity"/>
    <property type="evidence" value="ECO:0007669"/>
    <property type="project" value="TreeGrafter"/>
</dbReference>
<evidence type="ECO:0000256" key="7">
    <source>
        <dbReference type="RuleBase" id="RU363037"/>
    </source>
</evidence>
<dbReference type="PANTHER" id="PTHR43311">
    <property type="entry name" value="GLUTAMATE--TRNA LIGASE"/>
    <property type="match status" value="1"/>
</dbReference>
<evidence type="ECO:0000259" key="8">
    <source>
        <dbReference type="Pfam" id="PF00749"/>
    </source>
</evidence>
<dbReference type="Pfam" id="PF00749">
    <property type="entry name" value="tRNA-synt_1c"/>
    <property type="match status" value="1"/>
</dbReference>
<evidence type="ECO:0000313" key="10">
    <source>
        <dbReference type="Proteomes" id="UP000190367"/>
    </source>
</evidence>
<organism evidence="9 10">
    <name type="scientific">Chitinophaga eiseniae</name>
    <dbReference type="NCBI Taxonomy" id="634771"/>
    <lineage>
        <taxon>Bacteria</taxon>
        <taxon>Pseudomonadati</taxon>
        <taxon>Bacteroidota</taxon>
        <taxon>Chitinophagia</taxon>
        <taxon>Chitinophagales</taxon>
        <taxon>Chitinophagaceae</taxon>
        <taxon>Chitinophaga</taxon>
    </lineage>
</organism>
<evidence type="ECO:0000256" key="2">
    <source>
        <dbReference type="ARBA" id="ARBA00022723"/>
    </source>
</evidence>
<dbReference type="Gene3D" id="3.40.50.620">
    <property type="entry name" value="HUPs"/>
    <property type="match status" value="1"/>
</dbReference>
<dbReference type="PRINTS" id="PR00987">
    <property type="entry name" value="TRNASYNTHGLU"/>
</dbReference>
<gene>
    <name evidence="9" type="ORF">SAMN04488128_10276</name>
</gene>
<name>A0A1T4PYY1_9BACT</name>
<dbReference type="PROSITE" id="PS00178">
    <property type="entry name" value="AA_TRNA_LIGASE_I"/>
    <property type="match status" value="1"/>
</dbReference>
<evidence type="ECO:0000256" key="3">
    <source>
        <dbReference type="ARBA" id="ARBA00022741"/>
    </source>
</evidence>
<dbReference type="EMBL" id="FUWZ01000002">
    <property type="protein sequence ID" value="SJZ96649.1"/>
    <property type="molecule type" value="Genomic_DNA"/>
</dbReference>
<evidence type="ECO:0000256" key="6">
    <source>
        <dbReference type="ARBA" id="ARBA00023146"/>
    </source>
</evidence>
<keyword evidence="7" id="KW-0648">Protein biosynthesis</keyword>
<reference evidence="10" key="1">
    <citation type="submission" date="2017-02" db="EMBL/GenBank/DDBJ databases">
        <authorList>
            <person name="Varghese N."/>
            <person name="Submissions S."/>
        </authorList>
    </citation>
    <scope>NUCLEOTIDE SEQUENCE [LARGE SCALE GENOMIC DNA]</scope>
    <source>
        <strain evidence="10">DSM 22224</strain>
    </source>
</reference>
<keyword evidence="5 7" id="KW-0067">ATP-binding</keyword>
<protein>
    <submittedName>
        <fullName evidence="9">Glutamyl-tRNA synthetase</fullName>
    </submittedName>
</protein>
<dbReference type="GO" id="GO:0005524">
    <property type="term" value="F:ATP binding"/>
    <property type="evidence" value="ECO:0007669"/>
    <property type="project" value="UniProtKB-KW"/>
</dbReference>
<keyword evidence="4" id="KW-0862">Zinc</keyword>
<keyword evidence="1 7" id="KW-0436">Ligase</keyword>
<dbReference type="InterPro" id="IPR014729">
    <property type="entry name" value="Rossmann-like_a/b/a_fold"/>
</dbReference>
<dbReference type="PANTHER" id="PTHR43311:SF1">
    <property type="entry name" value="GLUTAMYL-Q TRNA(ASP) SYNTHETASE"/>
    <property type="match status" value="1"/>
</dbReference>
<dbReference type="GO" id="GO:0006424">
    <property type="term" value="P:glutamyl-tRNA aminoacylation"/>
    <property type="evidence" value="ECO:0007669"/>
    <property type="project" value="TreeGrafter"/>
</dbReference>
<evidence type="ECO:0000256" key="1">
    <source>
        <dbReference type="ARBA" id="ARBA00022598"/>
    </source>
</evidence>
<proteinExistence type="inferred from homology"/>